<sequence length="233" mass="25662">MCVARRVVVAKPYLTIYIDSAAEFPVTIPIRGSILRCTDLPDTATARCLEFVSMHQPLGRSATRVQELQTERYRIQVVPYSLVEQCPDVPPPPACTEEDVTHVIIDRQNSAVQGIALAIHHTSRSLLFPVFSPDGQHAECSAVLVYEGGMAPFEHVVHCVGMRDCRRTRTLRAPTCTTVERGDSYVRHVEARAVLNIELVDNAVVLKNPHIVAMRVSAGPESTPGSFCALKYG</sequence>
<dbReference type="EMBL" id="PP711852">
    <property type="protein sequence ID" value="XBH23775.1"/>
    <property type="molecule type" value="Genomic_DNA"/>
</dbReference>
<proteinExistence type="predicted"/>
<reference evidence="1" key="2">
    <citation type="submission" date="2024-02" db="EMBL/GenBank/DDBJ databases">
        <authorList>
            <person name="Hu B."/>
        </authorList>
    </citation>
    <scope>NUCLEOTIDE SEQUENCE</scope>
    <source>
        <strain evidence="1">1A/Uganda/UGR70/2019</strain>
    </source>
</reference>
<evidence type="ECO:0000313" key="1">
    <source>
        <dbReference type="EMBL" id="XBH23775.1"/>
    </source>
</evidence>
<organism evidence="1">
    <name type="scientific">Rousettus bat poxvirus</name>
    <dbReference type="NCBI Taxonomy" id="3141933"/>
    <lineage>
        <taxon>Viruses</taxon>
        <taxon>Varidnaviria</taxon>
        <taxon>Bamfordvirae</taxon>
        <taxon>Nucleocytoviricota</taxon>
        <taxon>Pokkesviricetes</taxon>
        <taxon>Chitovirales</taxon>
        <taxon>Poxviridae</taxon>
    </lineage>
</organism>
<name>A0AAU7E1C3_9POXV</name>
<reference evidence="1" key="1">
    <citation type="journal article" date="2024" name="Microbiome">
        <title>Substantial viral diversity in bats and rodents from East Africa: insights into evolution, recombination, and cocirculation.</title>
        <authorList>
            <person name="Wang D."/>
            <person name="Yang X."/>
            <person name="Ren Z."/>
            <person name="Hu B."/>
            <person name="Zhao H."/>
            <person name="Yang K."/>
            <person name="Shi P."/>
            <person name="Zhang Z."/>
            <person name="Feng Q."/>
            <person name="Nawenja C.V."/>
            <person name="Obanda V."/>
            <person name="Robert K."/>
            <person name="Nalikka B."/>
            <person name="Waruhiu C.N."/>
            <person name="Ochola G.O."/>
            <person name="Onyuok S.O."/>
            <person name="Ochieng H."/>
            <person name="Li B."/>
            <person name="Zhu Y."/>
            <person name="Si H."/>
            <person name="Yin J."/>
            <person name="Kristiansen K."/>
            <person name="Jin X."/>
            <person name="Xu X."/>
            <person name="Xiao M."/>
            <person name="Agwanda B."/>
            <person name="Ommeh S."/>
            <person name="Li J."/>
            <person name="Shi Z.L."/>
        </authorList>
    </citation>
    <scope>NUCLEOTIDE SEQUENCE</scope>
    <source>
        <strain evidence="1">1A/Uganda/UGR70/2019</strain>
    </source>
</reference>
<protein>
    <submittedName>
        <fullName evidence="1">Uncharacterized protein</fullName>
    </submittedName>
</protein>
<accession>A0AAU7E1C3</accession>